<dbReference type="InterPro" id="IPR051665">
    <property type="entry name" value="Adrenomedullin-reg_peptide"/>
</dbReference>
<sequence>MEAPLPLNSDSHDDSNDDDDDDDDDDIRCNCNTGGLRQQVSARCFLSLDHENADFEVRALGFSTDTDTARGEERTGTEQCVTLVYIFIVSVRSTFPRKSWTAERGGGIAMVTNFRPLAEVKDLVWKRRLVWRDLEHKDILLSNSPTQLSQTLAPGRQKRGLRQLHGQLMRVGCILGTCQVQNLSFRLYQLIGQRKRDRSQSINPKSPHSYG</sequence>
<comment type="similarity">
    <text evidence="2">Belongs to the adrenomedullin family.</text>
</comment>
<evidence type="ECO:0000256" key="2">
    <source>
        <dbReference type="ARBA" id="ARBA00010575"/>
    </source>
</evidence>
<keyword evidence="5" id="KW-1015">Disulfide bond</keyword>
<dbReference type="Proteomes" id="UP001205998">
    <property type="component" value="Unassembled WGS sequence"/>
</dbReference>
<evidence type="ECO:0000256" key="5">
    <source>
        <dbReference type="ARBA" id="ARBA00023157"/>
    </source>
</evidence>
<comment type="subcellular location">
    <subcellularLocation>
        <location evidence="1">Secreted</location>
    </subcellularLocation>
</comment>
<gene>
    <name evidence="7" type="ORF">C0J50_16131</name>
</gene>
<keyword evidence="3" id="KW-0964">Secreted</keyword>
<evidence type="ECO:0000313" key="8">
    <source>
        <dbReference type="Proteomes" id="UP001205998"/>
    </source>
</evidence>
<accession>A0AAD5AZH0</accession>
<dbReference type="GO" id="GO:0005576">
    <property type="term" value="C:extracellular region"/>
    <property type="evidence" value="ECO:0007669"/>
    <property type="project" value="UniProtKB-SubCell"/>
</dbReference>
<feature type="compositionally biased region" description="Acidic residues" evidence="6">
    <location>
        <begin position="15"/>
        <end position="24"/>
    </location>
</feature>
<dbReference type="AlphaFoldDB" id="A0AAD5AZH0"/>
<evidence type="ECO:0000256" key="4">
    <source>
        <dbReference type="ARBA" id="ARBA00022729"/>
    </source>
</evidence>
<dbReference type="PANTHER" id="PTHR23414">
    <property type="entry name" value="ADRENOMEDULLIN, ADM"/>
    <property type="match status" value="1"/>
</dbReference>
<evidence type="ECO:0000256" key="3">
    <source>
        <dbReference type="ARBA" id="ARBA00022525"/>
    </source>
</evidence>
<dbReference type="GO" id="GO:0003073">
    <property type="term" value="P:regulation of systemic arterial blood pressure"/>
    <property type="evidence" value="ECO:0007669"/>
    <property type="project" value="TreeGrafter"/>
</dbReference>
<reference evidence="7" key="1">
    <citation type="submission" date="2018-07" db="EMBL/GenBank/DDBJ databases">
        <title>Comparative genomics of catfishes provides insights into carnivory and benthic adaptation.</title>
        <authorList>
            <person name="Zhang Y."/>
            <person name="Wang D."/>
            <person name="Peng Z."/>
            <person name="Zheng S."/>
            <person name="Shao F."/>
            <person name="Tao W."/>
        </authorList>
    </citation>
    <scope>NUCLEOTIDE SEQUENCE</scope>
    <source>
        <strain evidence="7">Chongqing</strain>
    </source>
</reference>
<name>A0AAD5AZH0_SILAS</name>
<dbReference type="GO" id="GO:0010460">
    <property type="term" value="P:positive regulation of heart rate"/>
    <property type="evidence" value="ECO:0007669"/>
    <property type="project" value="TreeGrafter"/>
</dbReference>
<keyword evidence="4" id="KW-0732">Signal</keyword>
<evidence type="ECO:0000313" key="7">
    <source>
        <dbReference type="EMBL" id="KAI5624324.1"/>
    </source>
</evidence>
<dbReference type="EMBL" id="MU551585">
    <property type="protein sequence ID" value="KAI5624324.1"/>
    <property type="molecule type" value="Genomic_DNA"/>
</dbReference>
<keyword evidence="8" id="KW-1185">Reference proteome</keyword>
<proteinExistence type="inferred from homology"/>
<evidence type="ECO:0000256" key="1">
    <source>
        <dbReference type="ARBA" id="ARBA00004613"/>
    </source>
</evidence>
<dbReference type="GO" id="GO:0007189">
    <property type="term" value="P:adenylate cyclase-activating G protein-coupled receptor signaling pathway"/>
    <property type="evidence" value="ECO:0007669"/>
    <property type="project" value="TreeGrafter"/>
</dbReference>
<comment type="caution">
    <text evidence="7">The sequence shown here is derived from an EMBL/GenBank/DDBJ whole genome shotgun (WGS) entry which is preliminary data.</text>
</comment>
<evidence type="ECO:0000256" key="6">
    <source>
        <dbReference type="SAM" id="MobiDB-lite"/>
    </source>
</evidence>
<protein>
    <submittedName>
        <fullName evidence="7">ADM2</fullName>
    </submittedName>
</protein>
<organism evidence="7 8">
    <name type="scientific">Silurus asotus</name>
    <name type="common">Amur catfish</name>
    <name type="synonym">Parasilurus asotus</name>
    <dbReference type="NCBI Taxonomy" id="30991"/>
    <lineage>
        <taxon>Eukaryota</taxon>
        <taxon>Metazoa</taxon>
        <taxon>Chordata</taxon>
        <taxon>Craniata</taxon>
        <taxon>Vertebrata</taxon>
        <taxon>Euteleostomi</taxon>
        <taxon>Actinopterygii</taxon>
        <taxon>Neopterygii</taxon>
        <taxon>Teleostei</taxon>
        <taxon>Ostariophysi</taxon>
        <taxon>Siluriformes</taxon>
        <taxon>Siluridae</taxon>
        <taxon>Silurus</taxon>
    </lineage>
</organism>
<dbReference type="PANTHER" id="PTHR23414:SF2">
    <property type="entry name" value="PROTEIN ADM2"/>
    <property type="match status" value="1"/>
</dbReference>
<feature type="region of interest" description="Disordered" evidence="6">
    <location>
        <begin position="1"/>
        <end position="24"/>
    </location>
</feature>